<accession>A0A0R1N1U3</accession>
<dbReference type="Pfam" id="PF00144">
    <property type="entry name" value="Beta-lactamase"/>
    <property type="match status" value="1"/>
</dbReference>
<dbReference type="InterPro" id="IPR012338">
    <property type="entry name" value="Beta-lactam/transpept-like"/>
</dbReference>
<dbReference type="PANTHER" id="PTHR43283">
    <property type="entry name" value="BETA-LACTAMASE-RELATED"/>
    <property type="match status" value="1"/>
</dbReference>
<comment type="caution">
    <text evidence="3">The sequence shown here is derived from an EMBL/GenBank/DDBJ whole genome shotgun (WGS) entry which is preliminary data.</text>
</comment>
<feature type="domain" description="Beta-lactamase-related" evidence="2">
    <location>
        <begin position="9"/>
        <end position="323"/>
    </location>
</feature>
<evidence type="ECO:0000259" key="2">
    <source>
        <dbReference type="Pfam" id="PF00144"/>
    </source>
</evidence>
<evidence type="ECO:0000313" key="3">
    <source>
        <dbReference type="EMBL" id="KRL11354.1"/>
    </source>
</evidence>
<sequence length="344" mass="37955">MIENTQGIAALMHNALADQAAFGVSYALIGPDQNELHYLGMQGSGPDALPLTPNMQYDLASLTKVVGTTTRLLQLLAAGTIQLADPVGKYVPNLAHPQLTIEQLLLHNSGLPADIPNALTMTAEELTAKIKQAPLANAPGTKFVYSDLGFIQLGWVIQQVDGDLAASLRENVFSPLGMKQTGFNPDQSDLNVFVPTEDVPARGGVLRGVVHDEKAAVLHGISGHAGLFSSLTDLNQFVRMYLNHGYCRDQQILPTSVFDWFRQIHFQGRTLGWQCWRPGGDLLWHTGFTGTSIALDLTHQTGFVCLTNRVYPTRTNLRWLTWRRLAVSLFYNRLEDIDDEQNHN</sequence>
<dbReference type="SUPFAM" id="SSF56601">
    <property type="entry name" value="beta-lactamase/transpeptidase-like"/>
    <property type="match status" value="1"/>
</dbReference>
<keyword evidence="4" id="KW-1185">Reference proteome</keyword>
<evidence type="ECO:0000256" key="1">
    <source>
        <dbReference type="ARBA" id="ARBA00022801"/>
    </source>
</evidence>
<gene>
    <name evidence="3" type="ORF">FD09_GL000723</name>
</gene>
<organism evidence="3 4">
    <name type="scientific">Schleiferilactobacillus perolens DSM 12744</name>
    <dbReference type="NCBI Taxonomy" id="1423792"/>
    <lineage>
        <taxon>Bacteria</taxon>
        <taxon>Bacillati</taxon>
        <taxon>Bacillota</taxon>
        <taxon>Bacilli</taxon>
        <taxon>Lactobacillales</taxon>
        <taxon>Lactobacillaceae</taxon>
        <taxon>Schleiferilactobacillus</taxon>
    </lineage>
</organism>
<protein>
    <submittedName>
        <fullName evidence="3">Beta-lactamase class C related penicillin binding protein</fullName>
    </submittedName>
</protein>
<dbReference type="InterPro" id="IPR050789">
    <property type="entry name" value="Diverse_Enzym_Activities"/>
</dbReference>
<dbReference type="STRING" id="1423792.FD09_GL000723"/>
<name>A0A0R1N1U3_9LACO</name>
<proteinExistence type="predicted"/>
<reference evidence="3 4" key="1">
    <citation type="journal article" date="2015" name="Genome Announc.">
        <title>Expanding the biotechnology potential of lactobacilli through comparative genomics of 213 strains and associated genera.</title>
        <authorList>
            <person name="Sun Z."/>
            <person name="Harris H.M."/>
            <person name="McCann A."/>
            <person name="Guo C."/>
            <person name="Argimon S."/>
            <person name="Zhang W."/>
            <person name="Yang X."/>
            <person name="Jeffery I.B."/>
            <person name="Cooney J.C."/>
            <person name="Kagawa T.F."/>
            <person name="Liu W."/>
            <person name="Song Y."/>
            <person name="Salvetti E."/>
            <person name="Wrobel A."/>
            <person name="Rasinkangas P."/>
            <person name="Parkhill J."/>
            <person name="Rea M.C."/>
            <person name="O'Sullivan O."/>
            <person name="Ritari J."/>
            <person name="Douillard F.P."/>
            <person name="Paul Ross R."/>
            <person name="Yang R."/>
            <person name="Briner A.E."/>
            <person name="Felis G.E."/>
            <person name="de Vos W.M."/>
            <person name="Barrangou R."/>
            <person name="Klaenhammer T.R."/>
            <person name="Caufield P.W."/>
            <person name="Cui Y."/>
            <person name="Zhang H."/>
            <person name="O'Toole P.W."/>
        </authorList>
    </citation>
    <scope>NUCLEOTIDE SEQUENCE [LARGE SCALE GENOMIC DNA]</scope>
    <source>
        <strain evidence="3 4">DSM 12744</strain>
    </source>
</reference>
<evidence type="ECO:0000313" key="4">
    <source>
        <dbReference type="Proteomes" id="UP000051330"/>
    </source>
</evidence>
<dbReference type="RefSeq" id="WP_057821613.1">
    <property type="nucleotide sequence ID" value="NZ_AZEC01000012.1"/>
</dbReference>
<dbReference type="PATRIC" id="fig|1423792.3.peg.738"/>
<dbReference type="Gene3D" id="3.40.710.10">
    <property type="entry name" value="DD-peptidase/beta-lactamase superfamily"/>
    <property type="match status" value="1"/>
</dbReference>
<dbReference type="PANTHER" id="PTHR43283:SF11">
    <property type="entry name" value="BETA-LACTAMASE-RELATED DOMAIN-CONTAINING PROTEIN"/>
    <property type="match status" value="1"/>
</dbReference>
<dbReference type="InterPro" id="IPR001466">
    <property type="entry name" value="Beta-lactam-related"/>
</dbReference>
<dbReference type="OrthoDB" id="9803467at2"/>
<dbReference type="AlphaFoldDB" id="A0A0R1N1U3"/>
<dbReference type="EMBL" id="AZEC01000012">
    <property type="protein sequence ID" value="KRL11354.1"/>
    <property type="molecule type" value="Genomic_DNA"/>
</dbReference>
<dbReference type="GO" id="GO:0016787">
    <property type="term" value="F:hydrolase activity"/>
    <property type="evidence" value="ECO:0007669"/>
    <property type="project" value="UniProtKB-KW"/>
</dbReference>
<dbReference type="Proteomes" id="UP000051330">
    <property type="component" value="Unassembled WGS sequence"/>
</dbReference>
<keyword evidence="1" id="KW-0378">Hydrolase</keyword>